<dbReference type="PANTHER" id="PTHR46087">
    <property type="entry name" value="PUTATIVE, EXPRESSED-RELATED"/>
    <property type="match status" value="1"/>
</dbReference>
<evidence type="ECO:0000313" key="1">
    <source>
        <dbReference type="EMBL" id="KAK3239882.1"/>
    </source>
</evidence>
<proteinExistence type="predicted"/>
<keyword evidence="2" id="KW-1185">Reference proteome</keyword>
<dbReference type="Proteomes" id="UP001190700">
    <property type="component" value="Unassembled WGS sequence"/>
</dbReference>
<feature type="non-terminal residue" evidence="1">
    <location>
        <position position="622"/>
    </location>
</feature>
<evidence type="ECO:0000313" key="2">
    <source>
        <dbReference type="Proteomes" id="UP001190700"/>
    </source>
</evidence>
<dbReference type="SUPFAM" id="SSF48371">
    <property type="entry name" value="ARM repeat"/>
    <property type="match status" value="1"/>
</dbReference>
<dbReference type="InterPro" id="IPR055296">
    <property type="entry name" value="SRL2-like"/>
</dbReference>
<gene>
    <name evidence="1" type="ORF">CYMTET_50215</name>
</gene>
<accession>A0AAE0BNN1</accession>
<reference evidence="1 2" key="1">
    <citation type="journal article" date="2015" name="Genome Biol. Evol.">
        <title>Comparative Genomics of a Bacterivorous Green Alga Reveals Evolutionary Causalities and Consequences of Phago-Mixotrophic Mode of Nutrition.</title>
        <authorList>
            <person name="Burns J.A."/>
            <person name="Paasch A."/>
            <person name="Narechania A."/>
            <person name="Kim E."/>
        </authorList>
    </citation>
    <scope>NUCLEOTIDE SEQUENCE [LARGE SCALE GENOMIC DNA]</scope>
    <source>
        <strain evidence="1 2">PLY_AMNH</strain>
    </source>
</reference>
<dbReference type="PANTHER" id="PTHR46087:SF11">
    <property type="entry name" value="PROTEIN SEMI-ROLLED LEAF 2"/>
    <property type="match status" value="1"/>
</dbReference>
<organism evidence="1 2">
    <name type="scientific">Cymbomonas tetramitiformis</name>
    <dbReference type="NCBI Taxonomy" id="36881"/>
    <lineage>
        <taxon>Eukaryota</taxon>
        <taxon>Viridiplantae</taxon>
        <taxon>Chlorophyta</taxon>
        <taxon>Pyramimonadophyceae</taxon>
        <taxon>Pyramimonadales</taxon>
        <taxon>Pyramimonadaceae</taxon>
        <taxon>Cymbomonas</taxon>
    </lineage>
</organism>
<comment type="caution">
    <text evidence="1">The sequence shown here is derived from an EMBL/GenBank/DDBJ whole genome shotgun (WGS) entry which is preliminary data.</text>
</comment>
<sequence length="622" mass="67534">MISTLLAHSSESMQVLAVQLLQSFLQNDNDATYMRQLDSYVPTLQSLTKTAGASKTRTIELLSTLKEYVKWMSRTGFISEQLEAIIHTVLYCLNVYCTDTPVNHSSVALEEVSLAMADTPAESEVSIATLTGDLLREIAFVARDAASARRVLEPVLQYFDSQKWWTTRPAMVEKSISLFATELEKTGQRYLLTTAIIRHLGNEQVGSSYVLAMVNTTKKLIEDVPPDVLDAASTSKRASAVLAIQTLSRVFPPEDVQLQTAILDCVRVITSQPREARLAVDLIAGVLENESLEREREESSRERENRKATATIKCLEVVADIGVQDARQHGTLPFVGNAFPQIFLQGILPFLIVAEEEATLGAHRILLTLLKLGAEHPEGVIISDAHAKLFLGALYEHVKIRRSKVSTAVCLAWANTIRLLLKLTSPESDILTKIVPLAFKLQKGAMDCKSRADGFPVMQLGAALLAGIGQTYNCPELCKLVASDSSNSNLPLLVLEDGRLEECKASGDCSEDAMAAAVPASVSAVTGALTHSPSIVTSFGGAKQLRTNLMLEYSQPAMPHNCRVGGSSTGRIARISIISRENATEHIVSTPVITRPTTVDILSAKAMMAAVSGSEASMRNEE</sequence>
<protein>
    <submittedName>
        <fullName evidence="1">Uncharacterized protein</fullName>
    </submittedName>
</protein>
<dbReference type="InterPro" id="IPR016024">
    <property type="entry name" value="ARM-type_fold"/>
</dbReference>
<dbReference type="EMBL" id="LGRX02033795">
    <property type="protein sequence ID" value="KAK3239882.1"/>
    <property type="molecule type" value="Genomic_DNA"/>
</dbReference>
<name>A0AAE0BNN1_9CHLO</name>
<dbReference type="AlphaFoldDB" id="A0AAE0BNN1"/>